<dbReference type="EMBL" id="JBHSZP010000014">
    <property type="protein sequence ID" value="MFC7089341.1"/>
    <property type="molecule type" value="Genomic_DNA"/>
</dbReference>
<keyword evidence="4" id="KW-1185">Reference proteome</keyword>
<evidence type="ECO:0000313" key="3">
    <source>
        <dbReference type="EMBL" id="MFC7089341.1"/>
    </source>
</evidence>
<keyword evidence="1" id="KW-0328">Glycosyltransferase</keyword>
<keyword evidence="2" id="KW-0808">Transferase</keyword>
<accession>A0ABW2EWW4</accession>
<comment type="caution">
    <text evidence="3">The sequence shown here is derived from an EMBL/GenBank/DDBJ whole genome shotgun (WGS) entry which is preliminary data.</text>
</comment>
<name>A0ABW2EWW4_9GAMM</name>
<sequence>MLPFTYLRRHSALRRLGQRLERGTKAWLYRALTPHARGHRTASPAALDGVRRVLLVRPNFRIGNAVIGARLIQALAEGRPDMEIDYLGTDTTHALFAGMPLSNYHALSRGMLVRPWRLLTLVSRLRRRRYDLAIQVGEGSLTGWAFTRLCRAHRTLGQRGRLEASYDWVGQTSPRHAHEQASTLAGDLGLPCPSRPWLVVTMAERAAVAGRWHALSEATAPLGIFVGGHLDKRLPLAFWQALMEELERRRRPYLVLLGPEEAALRAPLERACSDTGHVLPQLPLRDFLAVLANLGGLITPDTGPMHLAAALEVPVIALLRVEKSRHFAPRGAADLILFQPTPRPCRRVRLRLPDPAPDACGILSRRVSDTLGRRAGACAPDRR</sequence>
<dbReference type="Gene3D" id="3.40.50.2000">
    <property type="entry name" value="Glycogen Phosphorylase B"/>
    <property type="match status" value="2"/>
</dbReference>
<dbReference type="Pfam" id="PF01075">
    <property type="entry name" value="Glyco_transf_9"/>
    <property type="match status" value="1"/>
</dbReference>
<protein>
    <submittedName>
        <fullName evidence="3">Glycosyltransferase family 9 protein</fullName>
    </submittedName>
</protein>
<evidence type="ECO:0000256" key="2">
    <source>
        <dbReference type="ARBA" id="ARBA00022679"/>
    </source>
</evidence>
<proteinExistence type="predicted"/>
<dbReference type="SUPFAM" id="SSF53756">
    <property type="entry name" value="UDP-Glycosyltransferase/glycogen phosphorylase"/>
    <property type="match status" value="1"/>
</dbReference>
<dbReference type="Proteomes" id="UP001596411">
    <property type="component" value="Unassembled WGS sequence"/>
</dbReference>
<evidence type="ECO:0000256" key="1">
    <source>
        <dbReference type="ARBA" id="ARBA00022676"/>
    </source>
</evidence>
<dbReference type="CDD" id="cd03789">
    <property type="entry name" value="GT9_LPS_heptosyltransferase"/>
    <property type="match status" value="1"/>
</dbReference>
<gene>
    <name evidence="3" type="ORF">ACFQH5_07255</name>
</gene>
<evidence type="ECO:0000313" key="4">
    <source>
        <dbReference type="Proteomes" id="UP001596411"/>
    </source>
</evidence>
<dbReference type="PANTHER" id="PTHR30160">
    <property type="entry name" value="TETRAACYLDISACCHARIDE 4'-KINASE-RELATED"/>
    <property type="match status" value="1"/>
</dbReference>
<organism evidence="3 4">
    <name type="scientific">Halomonas salifodinae</name>
    <dbReference type="NCBI Taxonomy" id="438745"/>
    <lineage>
        <taxon>Bacteria</taxon>
        <taxon>Pseudomonadati</taxon>
        <taxon>Pseudomonadota</taxon>
        <taxon>Gammaproteobacteria</taxon>
        <taxon>Oceanospirillales</taxon>
        <taxon>Halomonadaceae</taxon>
        <taxon>Halomonas</taxon>
    </lineage>
</organism>
<dbReference type="InterPro" id="IPR002201">
    <property type="entry name" value="Glyco_trans_9"/>
</dbReference>
<dbReference type="InterPro" id="IPR051199">
    <property type="entry name" value="LPS_LOS_Heptosyltrfase"/>
</dbReference>
<dbReference type="RefSeq" id="WP_346060725.1">
    <property type="nucleotide sequence ID" value="NZ_BAAADR010000002.1"/>
</dbReference>
<reference evidence="4" key="1">
    <citation type="journal article" date="2019" name="Int. J. Syst. Evol. Microbiol.">
        <title>The Global Catalogue of Microorganisms (GCM) 10K type strain sequencing project: providing services to taxonomists for standard genome sequencing and annotation.</title>
        <authorList>
            <consortium name="The Broad Institute Genomics Platform"/>
            <consortium name="The Broad Institute Genome Sequencing Center for Infectious Disease"/>
            <person name="Wu L."/>
            <person name="Ma J."/>
        </authorList>
    </citation>
    <scope>NUCLEOTIDE SEQUENCE [LARGE SCALE GENOMIC DNA]</scope>
    <source>
        <strain evidence="4">CGMCC 1.13666</strain>
    </source>
</reference>